<keyword evidence="6 15" id="KW-0812">Transmembrane</keyword>
<dbReference type="SMART" id="SM00184">
    <property type="entry name" value="RING"/>
    <property type="match status" value="1"/>
</dbReference>
<keyword evidence="8 14" id="KW-0863">Zinc-finger</keyword>
<dbReference type="OrthoDB" id="8062037at2759"/>
<dbReference type="EMBL" id="SMOL01000402">
    <property type="protein sequence ID" value="KAB2616574.1"/>
    <property type="molecule type" value="Genomic_DNA"/>
</dbReference>
<dbReference type="InterPro" id="IPR013083">
    <property type="entry name" value="Znf_RING/FYVE/PHD"/>
</dbReference>
<evidence type="ECO:0000256" key="2">
    <source>
        <dbReference type="ARBA" id="ARBA00004167"/>
    </source>
</evidence>
<comment type="pathway">
    <text evidence="3">Protein modification; protein ubiquitination.</text>
</comment>
<evidence type="ECO:0000256" key="8">
    <source>
        <dbReference type="ARBA" id="ARBA00022771"/>
    </source>
</evidence>
<dbReference type="GO" id="GO:0016020">
    <property type="term" value="C:membrane"/>
    <property type="evidence" value="ECO:0007669"/>
    <property type="project" value="UniProtKB-SubCell"/>
</dbReference>
<dbReference type="GO" id="GO:0016567">
    <property type="term" value="P:protein ubiquitination"/>
    <property type="evidence" value="ECO:0007669"/>
    <property type="project" value="InterPro"/>
</dbReference>
<dbReference type="PANTHER" id="PTHR46913:SF1">
    <property type="entry name" value="RING-H2 FINGER PROTEIN ATL16"/>
    <property type="match status" value="1"/>
</dbReference>
<evidence type="ECO:0000256" key="9">
    <source>
        <dbReference type="ARBA" id="ARBA00022786"/>
    </source>
</evidence>
<evidence type="ECO:0000313" key="17">
    <source>
        <dbReference type="EMBL" id="KAB2616574.1"/>
    </source>
</evidence>
<keyword evidence="5" id="KW-0808">Transferase</keyword>
<evidence type="ECO:0000256" key="11">
    <source>
        <dbReference type="ARBA" id="ARBA00022989"/>
    </source>
</evidence>
<keyword evidence="12 15" id="KW-0472">Membrane</keyword>
<comment type="similarity">
    <text evidence="13">Belongs to the RING-type zinc finger family. ATL subfamily.</text>
</comment>
<organism evidence="17 18">
    <name type="scientific">Pyrus ussuriensis x Pyrus communis</name>
    <dbReference type="NCBI Taxonomy" id="2448454"/>
    <lineage>
        <taxon>Eukaryota</taxon>
        <taxon>Viridiplantae</taxon>
        <taxon>Streptophyta</taxon>
        <taxon>Embryophyta</taxon>
        <taxon>Tracheophyta</taxon>
        <taxon>Spermatophyta</taxon>
        <taxon>Magnoliopsida</taxon>
        <taxon>eudicotyledons</taxon>
        <taxon>Gunneridae</taxon>
        <taxon>Pentapetalae</taxon>
        <taxon>rosids</taxon>
        <taxon>fabids</taxon>
        <taxon>Rosales</taxon>
        <taxon>Rosaceae</taxon>
        <taxon>Amygdaloideae</taxon>
        <taxon>Maleae</taxon>
        <taxon>Pyrus</taxon>
    </lineage>
</organism>
<dbReference type="CDD" id="cd16461">
    <property type="entry name" value="RING-H2_EL5-like"/>
    <property type="match status" value="1"/>
</dbReference>
<comment type="subcellular location">
    <subcellularLocation>
        <location evidence="2">Membrane</location>
        <topology evidence="2">Single-pass membrane protein</topology>
    </subcellularLocation>
</comment>
<proteinExistence type="inferred from homology"/>
<dbReference type="Proteomes" id="UP000327157">
    <property type="component" value="Chromosome 3"/>
</dbReference>
<dbReference type="FunFam" id="3.30.40.10:FF:000609">
    <property type="entry name" value="RING-H2 finger protein ATL1"/>
    <property type="match status" value="1"/>
</dbReference>
<evidence type="ECO:0000256" key="14">
    <source>
        <dbReference type="PROSITE-ProRule" id="PRU00175"/>
    </source>
</evidence>
<dbReference type="SUPFAM" id="SSF57850">
    <property type="entry name" value="RING/U-box"/>
    <property type="match status" value="1"/>
</dbReference>
<comment type="catalytic activity">
    <reaction evidence="1">
        <text>S-ubiquitinyl-[E2 ubiquitin-conjugating enzyme]-L-cysteine + [acceptor protein]-L-lysine = [E2 ubiquitin-conjugating enzyme]-L-cysteine + N(6)-ubiquitinyl-[acceptor protein]-L-lysine.</text>
        <dbReference type="EC" id="2.3.2.27"/>
    </reaction>
</comment>
<dbReference type="InterPro" id="IPR044600">
    <property type="entry name" value="ATL1/ATL16-like"/>
</dbReference>
<evidence type="ECO:0000256" key="4">
    <source>
        <dbReference type="ARBA" id="ARBA00012483"/>
    </source>
</evidence>
<evidence type="ECO:0000259" key="16">
    <source>
        <dbReference type="PROSITE" id="PS50089"/>
    </source>
</evidence>
<evidence type="ECO:0000256" key="5">
    <source>
        <dbReference type="ARBA" id="ARBA00022679"/>
    </source>
</evidence>
<evidence type="ECO:0000256" key="6">
    <source>
        <dbReference type="ARBA" id="ARBA00022692"/>
    </source>
</evidence>
<dbReference type="InterPro" id="IPR001841">
    <property type="entry name" value="Znf_RING"/>
</dbReference>
<protein>
    <recommendedName>
        <fullName evidence="4">RING-type E3 ubiquitin transferase</fullName>
        <ecNumber evidence="4">2.3.2.27</ecNumber>
    </recommendedName>
</protein>
<evidence type="ECO:0000256" key="15">
    <source>
        <dbReference type="SAM" id="Phobius"/>
    </source>
</evidence>
<accession>A0A5N5H0L5</accession>
<reference evidence="17 18" key="1">
    <citation type="submission" date="2019-09" db="EMBL/GenBank/DDBJ databases">
        <authorList>
            <person name="Ou C."/>
        </authorList>
    </citation>
    <scope>NUCLEOTIDE SEQUENCE [LARGE SCALE GENOMIC DNA]</scope>
    <source>
        <strain evidence="17">S2</strain>
        <tissue evidence="17">Leaf</tissue>
    </source>
</reference>
<dbReference type="Gene3D" id="3.30.40.10">
    <property type="entry name" value="Zinc/RING finger domain, C3HC4 (zinc finger)"/>
    <property type="match status" value="1"/>
</dbReference>
<feature type="transmembrane region" description="Helical" evidence="15">
    <location>
        <begin position="26"/>
        <end position="52"/>
    </location>
</feature>
<comment type="caution">
    <text evidence="17">The sequence shown here is derived from an EMBL/GenBank/DDBJ whole genome shotgun (WGS) entry which is preliminary data.</text>
</comment>
<evidence type="ECO:0000256" key="3">
    <source>
        <dbReference type="ARBA" id="ARBA00004906"/>
    </source>
</evidence>
<keyword evidence="11 15" id="KW-1133">Transmembrane helix</keyword>
<evidence type="ECO:0000256" key="10">
    <source>
        <dbReference type="ARBA" id="ARBA00022833"/>
    </source>
</evidence>
<evidence type="ECO:0000256" key="13">
    <source>
        <dbReference type="ARBA" id="ARBA00024209"/>
    </source>
</evidence>
<dbReference type="AlphaFoldDB" id="A0A5N5H0L5"/>
<evidence type="ECO:0000256" key="1">
    <source>
        <dbReference type="ARBA" id="ARBA00000900"/>
    </source>
</evidence>
<name>A0A5N5H0L5_9ROSA</name>
<evidence type="ECO:0000256" key="7">
    <source>
        <dbReference type="ARBA" id="ARBA00022723"/>
    </source>
</evidence>
<keyword evidence="18" id="KW-1185">Reference proteome</keyword>
<dbReference type="GO" id="GO:0061630">
    <property type="term" value="F:ubiquitin protein ligase activity"/>
    <property type="evidence" value="ECO:0007669"/>
    <property type="project" value="UniProtKB-EC"/>
</dbReference>
<dbReference type="EC" id="2.3.2.27" evidence="4"/>
<feature type="domain" description="RING-type" evidence="16">
    <location>
        <begin position="138"/>
        <end position="180"/>
    </location>
</feature>
<keyword evidence="9" id="KW-0833">Ubl conjugation pathway</keyword>
<reference evidence="17 18" key="3">
    <citation type="submission" date="2019-11" db="EMBL/GenBank/DDBJ databases">
        <title>A de novo genome assembly of a pear dwarfing rootstock.</title>
        <authorList>
            <person name="Wang F."/>
            <person name="Wang J."/>
            <person name="Li S."/>
            <person name="Zhang Y."/>
            <person name="Fang M."/>
            <person name="Ma L."/>
            <person name="Zhao Y."/>
            <person name="Jiang S."/>
        </authorList>
    </citation>
    <scope>NUCLEOTIDE SEQUENCE [LARGE SCALE GENOMIC DNA]</scope>
    <source>
        <strain evidence="17">S2</strain>
        <tissue evidence="17">Leaf</tissue>
    </source>
</reference>
<dbReference type="PANTHER" id="PTHR46913">
    <property type="entry name" value="RING-H2 FINGER PROTEIN ATL16"/>
    <property type="match status" value="1"/>
</dbReference>
<gene>
    <name evidence="17" type="ORF">D8674_023162</name>
</gene>
<reference evidence="18" key="2">
    <citation type="submission" date="2019-10" db="EMBL/GenBank/DDBJ databases">
        <title>A de novo genome assembly of a pear dwarfing rootstock.</title>
        <authorList>
            <person name="Wang F."/>
            <person name="Wang J."/>
            <person name="Li S."/>
            <person name="Zhang Y."/>
            <person name="Fang M."/>
            <person name="Ma L."/>
            <person name="Zhao Y."/>
            <person name="Jiang S."/>
        </authorList>
    </citation>
    <scope>NUCLEOTIDE SEQUENCE [LARGE SCALE GENOMIC DNA]</scope>
</reference>
<keyword evidence="7" id="KW-0479">Metal-binding</keyword>
<evidence type="ECO:0000256" key="12">
    <source>
        <dbReference type="ARBA" id="ARBA00023136"/>
    </source>
</evidence>
<dbReference type="GO" id="GO:0008270">
    <property type="term" value="F:zinc ion binding"/>
    <property type="evidence" value="ECO:0007669"/>
    <property type="project" value="UniProtKB-KW"/>
</dbReference>
<keyword evidence="10" id="KW-0862">Zinc</keyword>
<dbReference type="Pfam" id="PF13639">
    <property type="entry name" value="zf-RING_2"/>
    <property type="match status" value="1"/>
</dbReference>
<sequence>MFSPNNSTTNPLKQLVDTIFSYDGTVMLAAVVSLLLVILFVLILHIYAKWFLAQAHRRRRGSSVTVSHVLGPNRFQNFHTFSLDANSVTISNLSSSASSKGLDSKTISAIPLFVYKTEELEEMAEKENYKNGVLEMECVICLSLFEDNDMGRSLPKCGHCFHVECIDMWLGSHANCPICRAPIVVDTMAERVAGEEESVVIDVLDSGYVSNCDIVHVGAMEGESRLQIKPKDIVDEQHVNILADLKLVHGTKEAMLAQRQLLMGNVEGLMSLTGDWRGPVHDEDKRGAVKSFVHDFWSMFWTIVFAYMCEGRIVEQTLVKL</sequence>
<dbReference type="PROSITE" id="PS50089">
    <property type="entry name" value="ZF_RING_2"/>
    <property type="match status" value="1"/>
</dbReference>
<evidence type="ECO:0000313" key="18">
    <source>
        <dbReference type="Proteomes" id="UP000327157"/>
    </source>
</evidence>